<reference evidence="1" key="1">
    <citation type="submission" date="2021-01" db="EMBL/GenBank/DDBJ databases">
        <title>Chromosome-level genome assembly of a human fungal pathogen reveals clustering of transcriptionally co-regulated genes.</title>
        <authorList>
            <person name="Voorhies M."/>
            <person name="Cohen S."/>
            <person name="Shea T.P."/>
            <person name="Petrus S."/>
            <person name="Munoz J.F."/>
            <person name="Poplawski S."/>
            <person name="Goldman W.E."/>
            <person name="Michael T."/>
            <person name="Cuomo C.A."/>
            <person name="Sil A."/>
            <person name="Beyhan S."/>
        </authorList>
    </citation>
    <scope>NUCLEOTIDE SEQUENCE</scope>
    <source>
        <strain evidence="1">WU24</strain>
    </source>
</reference>
<accession>A0A8A1MJS8</accession>
<evidence type="ECO:0000313" key="1">
    <source>
        <dbReference type="EMBL" id="QSS64923.1"/>
    </source>
</evidence>
<dbReference type="VEuPathDB" id="FungiDB:I7I51_01998"/>
<organism evidence="1 2">
    <name type="scientific">Ajellomyces capsulatus</name>
    <name type="common">Darling's disease fungus</name>
    <name type="synonym">Histoplasma capsulatum</name>
    <dbReference type="NCBI Taxonomy" id="5037"/>
    <lineage>
        <taxon>Eukaryota</taxon>
        <taxon>Fungi</taxon>
        <taxon>Dikarya</taxon>
        <taxon>Ascomycota</taxon>
        <taxon>Pezizomycotina</taxon>
        <taxon>Eurotiomycetes</taxon>
        <taxon>Eurotiomycetidae</taxon>
        <taxon>Onygenales</taxon>
        <taxon>Ajellomycetaceae</taxon>
        <taxon>Histoplasma</taxon>
    </lineage>
</organism>
<protein>
    <submittedName>
        <fullName evidence="1">Uncharacterized protein</fullName>
    </submittedName>
</protein>
<sequence>MTPSTASYESLTIETGSILMTTVIYIIEIASQNKSEPLLYYLVHHSVINHPSIEWITPTNNIRTSPPSSTLAVAVDIGSNAGAVRIHEAEGGKFVDGVGTEEAGHVVIVPWDGNWYYYTIGRIRLGYIRRVDTSDS</sequence>
<evidence type="ECO:0000313" key="2">
    <source>
        <dbReference type="Proteomes" id="UP000663671"/>
    </source>
</evidence>
<proteinExistence type="predicted"/>
<dbReference type="AlphaFoldDB" id="A0A8A1MJS8"/>
<dbReference type="EMBL" id="CP069114">
    <property type="protein sequence ID" value="QSS64923.1"/>
    <property type="molecule type" value="Genomic_DNA"/>
</dbReference>
<name>A0A8A1MJS8_AJECA</name>
<dbReference type="OrthoDB" id="5228066at2759"/>
<gene>
    <name evidence="1" type="ORF">I7I51_01998</name>
</gene>
<dbReference type="Proteomes" id="UP000663671">
    <property type="component" value="Chromosome 1"/>
</dbReference>